<dbReference type="Gene3D" id="3.40.50.1820">
    <property type="entry name" value="alpha/beta hydrolase"/>
    <property type="match status" value="1"/>
</dbReference>
<dbReference type="GeneID" id="59345082"/>
<evidence type="ECO:0008006" key="3">
    <source>
        <dbReference type="Google" id="ProtNLM"/>
    </source>
</evidence>
<sequence>MASWTSTVHTLAPSARCPFHVAAVQYVPAAAPGKDGLTLVFLHATNTHKESYEPVLRHLLDRISVRDVWCIENPNHGASAVKNRELLESAEYRETWSAAEYTRAAHAFLTATEHGVDFRARTLVGLAHSAASAPLLMLQRAAPAVPFAGLVFMDAAILPVGTRATQALCALFGNWAKSKPHTWPDLAAARRNLAATAFRGWDPRAIDLFVQHAIRPVDELDEGKKGVTLACSTKQEAAYYLAPGADLVAGPTQVFDALTAADATPLHAIICLNDEYRGMGTEMKTYQIERVRRMRNGSVQIIEGGHMFPQINPRGTARAIENALEKIQARLRGAAPLSRL</sequence>
<dbReference type="Proteomes" id="UP000636479">
    <property type="component" value="Unassembled WGS sequence"/>
</dbReference>
<keyword evidence="2" id="KW-1185">Reference proteome</keyword>
<dbReference type="RefSeq" id="XP_037220487.1">
    <property type="nucleotide sequence ID" value="XM_037362566.1"/>
</dbReference>
<dbReference type="OrthoDB" id="94039at2759"/>
<organism evidence="1 2">
    <name type="scientific">Mycena indigotica</name>
    <dbReference type="NCBI Taxonomy" id="2126181"/>
    <lineage>
        <taxon>Eukaryota</taxon>
        <taxon>Fungi</taxon>
        <taxon>Dikarya</taxon>
        <taxon>Basidiomycota</taxon>
        <taxon>Agaricomycotina</taxon>
        <taxon>Agaricomycetes</taxon>
        <taxon>Agaricomycetidae</taxon>
        <taxon>Agaricales</taxon>
        <taxon>Marasmiineae</taxon>
        <taxon>Mycenaceae</taxon>
        <taxon>Mycena</taxon>
    </lineage>
</organism>
<protein>
    <recommendedName>
        <fullName evidence="3">AB hydrolase-1 domain-containing protein</fullName>
    </recommendedName>
</protein>
<dbReference type="SUPFAM" id="SSF53474">
    <property type="entry name" value="alpha/beta-Hydrolases"/>
    <property type="match status" value="1"/>
</dbReference>
<reference evidence="1" key="1">
    <citation type="submission" date="2020-05" db="EMBL/GenBank/DDBJ databases">
        <title>Mycena genomes resolve the evolution of fungal bioluminescence.</title>
        <authorList>
            <person name="Tsai I.J."/>
        </authorList>
    </citation>
    <scope>NUCLEOTIDE SEQUENCE</scope>
    <source>
        <strain evidence="1">171206Taipei</strain>
    </source>
</reference>
<evidence type="ECO:0000313" key="1">
    <source>
        <dbReference type="EMBL" id="KAF7303515.1"/>
    </source>
</evidence>
<dbReference type="EMBL" id="JACAZF010000005">
    <property type="protein sequence ID" value="KAF7303515.1"/>
    <property type="molecule type" value="Genomic_DNA"/>
</dbReference>
<dbReference type="InterPro" id="IPR029058">
    <property type="entry name" value="AB_hydrolase_fold"/>
</dbReference>
<comment type="caution">
    <text evidence="1">The sequence shown here is derived from an EMBL/GenBank/DDBJ whole genome shotgun (WGS) entry which is preliminary data.</text>
</comment>
<gene>
    <name evidence="1" type="ORF">MIND_00580600</name>
</gene>
<name>A0A8H6SPA9_9AGAR</name>
<accession>A0A8H6SPA9</accession>
<dbReference type="AlphaFoldDB" id="A0A8H6SPA9"/>
<evidence type="ECO:0000313" key="2">
    <source>
        <dbReference type="Proteomes" id="UP000636479"/>
    </source>
</evidence>
<proteinExistence type="predicted"/>